<feature type="domain" description="Reverse transcriptase Ty1/copia-type" evidence="1">
    <location>
        <begin position="27"/>
        <end position="84"/>
    </location>
</feature>
<proteinExistence type="predicted"/>
<evidence type="ECO:0000313" key="2">
    <source>
        <dbReference type="EMBL" id="KAL0285846.1"/>
    </source>
</evidence>
<comment type="caution">
    <text evidence="2">The sequence shown here is derived from an EMBL/GenBank/DDBJ whole genome shotgun (WGS) entry which is preliminary data.</text>
</comment>
<dbReference type="EMBL" id="JACGWK010001568">
    <property type="protein sequence ID" value="KAL0285846.1"/>
    <property type="molecule type" value="Genomic_DNA"/>
</dbReference>
<name>A0AAW2IUP9_9LAMI</name>
<dbReference type="Pfam" id="PF07727">
    <property type="entry name" value="RVT_2"/>
    <property type="match status" value="1"/>
</dbReference>
<sequence length="98" mass="10920">MLWLLQKLSNGKEAVKSEMDSIVPNGTLVLVDLPLGCITIGCKWIFKKELKPDGTVDKFKAKLVAKGFKQKEGIDYFDTYSLVAIDYNPGTYRTGFGI</sequence>
<dbReference type="AlphaFoldDB" id="A0AAW2IUP9"/>
<protein>
    <submittedName>
        <fullName evidence="2">Retrovirus-related Pol polyprotein from transposon RE2</fullName>
    </submittedName>
</protein>
<evidence type="ECO:0000259" key="1">
    <source>
        <dbReference type="Pfam" id="PF07727"/>
    </source>
</evidence>
<reference evidence="2" key="2">
    <citation type="journal article" date="2024" name="Plant">
        <title>Genomic evolution and insights into agronomic trait innovations of Sesamum species.</title>
        <authorList>
            <person name="Miao H."/>
            <person name="Wang L."/>
            <person name="Qu L."/>
            <person name="Liu H."/>
            <person name="Sun Y."/>
            <person name="Le M."/>
            <person name="Wang Q."/>
            <person name="Wei S."/>
            <person name="Zheng Y."/>
            <person name="Lin W."/>
            <person name="Duan Y."/>
            <person name="Cao H."/>
            <person name="Xiong S."/>
            <person name="Wang X."/>
            <person name="Wei L."/>
            <person name="Li C."/>
            <person name="Ma Q."/>
            <person name="Ju M."/>
            <person name="Zhao R."/>
            <person name="Li G."/>
            <person name="Mu C."/>
            <person name="Tian Q."/>
            <person name="Mei H."/>
            <person name="Zhang T."/>
            <person name="Gao T."/>
            <person name="Zhang H."/>
        </authorList>
    </citation>
    <scope>NUCLEOTIDE SEQUENCE</scope>
    <source>
        <strain evidence="2">G01</strain>
    </source>
</reference>
<accession>A0AAW2IUP9</accession>
<reference evidence="2" key="1">
    <citation type="submission" date="2020-06" db="EMBL/GenBank/DDBJ databases">
        <authorList>
            <person name="Li T."/>
            <person name="Hu X."/>
            <person name="Zhang T."/>
            <person name="Song X."/>
            <person name="Zhang H."/>
            <person name="Dai N."/>
            <person name="Sheng W."/>
            <person name="Hou X."/>
            <person name="Wei L."/>
        </authorList>
    </citation>
    <scope>NUCLEOTIDE SEQUENCE</scope>
    <source>
        <strain evidence="2">G01</strain>
        <tissue evidence="2">Leaf</tissue>
    </source>
</reference>
<dbReference type="InterPro" id="IPR013103">
    <property type="entry name" value="RVT_2"/>
</dbReference>
<gene>
    <name evidence="2" type="ORF">Sangu_2762100</name>
</gene>
<organism evidence="2">
    <name type="scientific">Sesamum angustifolium</name>
    <dbReference type="NCBI Taxonomy" id="2727405"/>
    <lineage>
        <taxon>Eukaryota</taxon>
        <taxon>Viridiplantae</taxon>
        <taxon>Streptophyta</taxon>
        <taxon>Embryophyta</taxon>
        <taxon>Tracheophyta</taxon>
        <taxon>Spermatophyta</taxon>
        <taxon>Magnoliopsida</taxon>
        <taxon>eudicotyledons</taxon>
        <taxon>Gunneridae</taxon>
        <taxon>Pentapetalae</taxon>
        <taxon>asterids</taxon>
        <taxon>lamiids</taxon>
        <taxon>Lamiales</taxon>
        <taxon>Pedaliaceae</taxon>
        <taxon>Sesamum</taxon>
    </lineage>
</organism>